<feature type="transmembrane region" description="Helical" evidence="1">
    <location>
        <begin position="63"/>
        <end position="90"/>
    </location>
</feature>
<evidence type="ECO:0000256" key="1">
    <source>
        <dbReference type="SAM" id="Phobius"/>
    </source>
</evidence>
<organism evidence="2 3">
    <name type="scientific">Candidatus Woesebacteria bacterium RIFCSPLOWO2_01_FULL_37_19</name>
    <dbReference type="NCBI Taxonomy" id="1802514"/>
    <lineage>
        <taxon>Bacteria</taxon>
        <taxon>Candidatus Woeseibacteriota</taxon>
    </lineage>
</organism>
<reference evidence="2 3" key="1">
    <citation type="journal article" date="2016" name="Nat. Commun.">
        <title>Thousands of microbial genomes shed light on interconnected biogeochemical processes in an aquifer system.</title>
        <authorList>
            <person name="Anantharaman K."/>
            <person name="Brown C.T."/>
            <person name="Hug L.A."/>
            <person name="Sharon I."/>
            <person name="Castelle C.J."/>
            <person name="Probst A.J."/>
            <person name="Thomas B.C."/>
            <person name="Singh A."/>
            <person name="Wilkins M.J."/>
            <person name="Karaoz U."/>
            <person name="Brodie E.L."/>
            <person name="Williams K.H."/>
            <person name="Hubbard S.S."/>
            <person name="Banfield J.F."/>
        </authorList>
    </citation>
    <scope>NUCLEOTIDE SEQUENCE [LARGE SCALE GENOMIC DNA]</scope>
</reference>
<evidence type="ECO:0000313" key="2">
    <source>
        <dbReference type="EMBL" id="OGM59705.1"/>
    </source>
</evidence>
<sequence>MSPLFWLNKSIGTYNIKGIYIEPTYWQAAAIIFLLFLLVLTFARLRHLYVHWSVGKPAMSMLFWGFLLAVVLEGFLLLSGKTFLTVIFGWKNAPKPISTALDIGREKLTKVLGANDQTATEESVMTDFQSLPPNEADAVKNFICKPQ</sequence>
<accession>A0A1F8B8F9</accession>
<protein>
    <submittedName>
        <fullName evidence="2">Uncharacterized protein</fullName>
    </submittedName>
</protein>
<comment type="caution">
    <text evidence="2">The sequence shown here is derived from an EMBL/GenBank/DDBJ whole genome shotgun (WGS) entry which is preliminary data.</text>
</comment>
<feature type="transmembrane region" description="Helical" evidence="1">
    <location>
        <begin position="24"/>
        <end position="43"/>
    </location>
</feature>
<proteinExistence type="predicted"/>
<dbReference type="EMBL" id="MGHA01000028">
    <property type="protein sequence ID" value="OGM59705.1"/>
    <property type="molecule type" value="Genomic_DNA"/>
</dbReference>
<dbReference type="Proteomes" id="UP000177501">
    <property type="component" value="Unassembled WGS sequence"/>
</dbReference>
<keyword evidence="1" id="KW-0812">Transmembrane</keyword>
<keyword evidence="1" id="KW-0472">Membrane</keyword>
<keyword evidence="1" id="KW-1133">Transmembrane helix</keyword>
<name>A0A1F8B8F9_9BACT</name>
<dbReference type="AlphaFoldDB" id="A0A1F8B8F9"/>
<dbReference type="STRING" id="1802514.A2955_03860"/>
<evidence type="ECO:0000313" key="3">
    <source>
        <dbReference type="Proteomes" id="UP000177501"/>
    </source>
</evidence>
<gene>
    <name evidence="2" type="ORF">A2955_03860</name>
</gene>